<dbReference type="OrthoDB" id="10422592at2759"/>
<proteinExistence type="predicted"/>
<keyword evidence="3" id="KW-1185">Reference proteome</keyword>
<evidence type="ECO:0000256" key="1">
    <source>
        <dbReference type="SAM" id="SignalP"/>
    </source>
</evidence>
<protein>
    <submittedName>
        <fullName evidence="2">Uncharacterized protein</fullName>
    </submittedName>
</protein>
<reference evidence="2" key="1">
    <citation type="submission" date="2020-11" db="EMBL/GenBank/DDBJ databases">
        <authorList>
            <person name="Tran Van P."/>
        </authorList>
    </citation>
    <scope>NUCLEOTIDE SEQUENCE</scope>
</reference>
<dbReference type="AlphaFoldDB" id="A0A7R9L2X3"/>
<dbReference type="EMBL" id="OC868102">
    <property type="protein sequence ID" value="CAD7633860.1"/>
    <property type="molecule type" value="Genomic_DNA"/>
</dbReference>
<evidence type="ECO:0000313" key="2">
    <source>
        <dbReference type="EMBL" id="CAD7633860.1"/>
    </source>
</evidence>
<evidence type="ECO:0000313" key="3">
    <source>
        <dbReference type="Proteomes" id="UP000759131"/>
    </source>
</evidence>
<name>A0A7R9L2X3_9ACAR</name>
<feature type="signal peptide" evidence="1">
    <location>
        <begin position="1"/>
        <end position="20"/>
    </location>
</feature>
<dbReference type="EMBL" id="CAJPIZ010013527">
    <property type="protein sequence ID" value="CAG2114290.1"/>
    <property type="molecule type" value="Genomic_DNA"/>
</dbReference>
<dbReference type="Proteomes" id="UP000759131">
    <property type="component" value="Unassembled WGS sequence"/>
</dbReference>
<gene>
    <name evidence="2" type="ORF">OSB1V03_LOCUS14256</name>
</gene>
<feature type="chain" id="PRO_5036211090" evidence="1">
    <location>
        <begin position="21"/>
        <end position="147"/>
    </location>
</feature>
<organism evidence="2">
    <name type="scientific">Medioppia subpectinata</name>
    <dbReference type="NCBI Taxonomy" id="1979941"/>
    <lineage>
        <taxon>Eukaryota</taxon>
        <taxon>Metazoa</taxon>
        <taxon>Ecdysozoa</taxon>
        <taxon>Arthropoda</taxon>
        <taxon>Chelicerata</taxon>
        <taxon>Arachnida</taxon>
        <taxon>Acari</taxon>
        <taxon>Acariformes</taxon>
        <taxon>Sarcoptiformes</taxon>
        <taxon>Oribatida</taxon>
        <taxon>Brachypylina</taxon>
        <taxon>Oppioidea</taxon>
        <taxon>Oppiidae</taxon>
        <taxon>Medioppia</taxon>
    </lineage>
</organism>
<sequence>MYKITTLCAIIVAFIINAEANDAGDGTATTAAATSGASEEYHLFACTQANHNEHFDKMTAYLTHMIPFLEFMVQHSADTVGDEHKKHKDDLKAMVTHFKKYNETAVALKTKCDDKATTIDQCCTDIKQLEKTFHDEMDKYEHPDHKA</sequence>
<keyword evidence="1" id="KW-0732">Signal</keyword>
<accession>A0A7R9L2X3</accession>